<dbReference type="Proteomes" id="UP000095283">
    <property type="component" value="Unplaced"/>
</dbReference>
<evidence type="ECO:0000256" key="1">
    <source>
        <dbReference type="SAM" id="MobiDB-lite"/>
    </source>
</evidence>
<keyword evidence="2" id="KW-1185">Reference proteome</keyword>
<organism evidence="2 3">
    <name type="scientific">Heterorhabditis bacteriophora</name>
    <name type="common">Entomopathogenic nematode worm</name>
    <dbReference type="NCBI Taxonomy" id="37862"/>
    <lineage>
        <taxon>Eukaryota</taxon>
        <taxon>Metazoa</taxon>
        <taxon>Ecdysozoa</taxon>
        <taxon>Nematoda</taxon>
        <taxon>Chromadorea</taxon>
        <taxon>Rhabditida</taxon>
        <taxon>Rhabditina</taxon>
        <taxon>Rhabditomorpha</taxon>
        <taxon>Strongyloidea</taxon>
        <taxon>Heterorhabditidae</taxon>
        <taxon>Heterorhabditis</taxon>
    </lineage>
</organism>
<dbReference type="WBParaSite" id="Hba_10387">
    <property type="protein sequence ID" value="Hba_10387"/>
    <property type="gene ID" value="Hba_10387"/>
</dbReference>
<evidence type="ECO:0000313" key="2">
    <source>
        <dbReference type="Proteomes" id="UP000095283"/>
    </source>
</evidence>
<feature type="region of interest" description="Disordered" evidence="1">
    <location>
        <begin position="39"/>
        <end position="69"/>
    </location>
</feature>
<evidence type="ECO:0000313" key="3">
    <source>
        <dbReference type="WBParaSite" id="Hba_10387"/>
    </source>
</evidence>
<sequence>MPKRRGCIYEEKLRKPYIIRPDSHSALPIIILHLMMTEGSDESPSSSSHTNLDVPFANRGDGEIRGVAD</sequence>
<feature type="compositionally biased region" description="Basic and acidic residues" evidence="1">
    <location>
        <begin position="60"/>
        <end position="69"/>
    </location>
</feature>
<name>A0A1I7WZ17_HETBA</name>
<reference evidence="3" key="1">
    <citation type="submission" date="2016-11" db="UniProtKB">
        <authorList>
            <consortium name="WormBaseParasite"/>
        </authorList>
    </citation>
    <scope>IDENTIFICATION</scope>
</reference>
<protein>
    <submittedName>
        <fullName evidence="3">Ovule protein</fullName>
    </submittedName>
</protein>
<dbReference type="AlphaFoldDB" id="A0A1I7WZ17"/>
<accession>A0A1I7WZ17</accession>
<proteinExistence type="predicted"/>